<gene>
    <name evidence="1" type="ORF">LZ495_34440</name>
</gene>
<evidence type="ECO:0000313" key="1">
    <source>
        <dbReference type="EMBL" id="MCF2532287.1"/>
    </source>
</evidence>
<dbReference type="RefSeq" id="WP_235057065.1">
    <property type="nucleotide sequence ID" value="NZ_JAKFHA010000032.1"/>
</dbReference>
<proteinExistence type="predicted"/>
<dbReference type="AlphaFoldDB" id="A0AA41Q8S2"/>
<accession>A0AA41Q8S2</accession>
<organism evidence="1 2">
    <name type="scientific">Yinghuangia soli</name>
    <dbReference type="NCBI Taxonomy" id="2908204"/>
    <lineage>
        <taxon>Bacteria</taxon>
        <taxon>Bacillati</taxon>
        <taxon>Actinomycetota</taxon>
        <taxon>Actinomycetes</taxon>
        <taxon>Kitasatosporales</taxon>
        <taxon>Streptomycetaceae</taxon>
        <taxon>Yinghuangia</taxon>
    </lineage>
</organism>
<comment type="caution">
    <text evidence="1">The sequence shown here is derived from an EMBL/GenBank/DDBJ whole genome shotgun (WGS) entry which is preliminary data.</text>
</comment>
<sequence length="186" mass="19611">MTELAALVLTSGERDRGVPVDRVVFAMDWSGEEEPGDLAAFAAGRLRAFGADPTGLDTAPVYGAAETDPALSRGDLPTRLLDHVAAALTEAGCTLLLRHSGTDSYEVLVAPTTQFAWTDLTHEGCPVRPWGSASEPTLTSLDCPACGDMLVWELPPGETLADEHCDCGTPLFDSTGHPLPNITLHA</sequence>
<protein>
    <submittedName>
        <fullName evidence="1">Uncharacterized protein</fullName>
    </submittedName>
</protein>
<keyword evidence="2" id="KW-1185">Reference proteome</keyword>
<dbReference type="EMBL" id="JAKFHA010000032">
    <property type="protein sequence ID" value="MCF2532287.1"/>
    <property type="molecule type" value="Genomic_DNA"/>
</dbReference>
<reference evidence="1" key="1">
    <citation type="submission" date="2022-01" db="EMBL/GenBank/DDBJ databases">
        <title>Genome-Based Taxonomic Classification of the Phylum Actinobacteria.</title>
        <authorList>
            <person name="Gao Y."/>
        </authorList>
    </citation>
    <scope>NUCLEOTIDE SEQUENCE</scope>
    <source>
        <strain evidence="1">KLBMP 8922</strain>
    </source>
</reference>
<name>A0AA41Q8S2_9ACTN</name>
<evidence type="ECO:0000313" key="2">
    <source>
        <dbReference type="Proteomes" id="UP001165378"/>
    </source>
</evidence>
<dbReference type="Proteomes" id="UP001165378">
    <property type="component" value="Unassembled WGS sequence"/>
</dbReference>